<dbReference type="Proteomes" id="UP001189429">
    <property type="component" value="Unassembled WGS sequence"/>
</dbReference>
<accession>A0ABN9TP01</accession>
<gene>
    <name evidence="4" type="ORF">PCOR1329_LOCUS40888</name>
</gene>
<feature type="coiled-coil region" evidence="1">
    <location>
        <begin position="54"/>
        <end position="81"/>
    </location>
</feature>
<feature type="compositionally biased region" description="Low complexity" evidence="2">
    <location>
        <begin position="452"/>
        <end position="463"/>
    </location>
</feature>
<evidence type="ECO:0000256" key="1">
    <source>
        <dbReference type="SAM" id="Coils"/>
    </source>
</evidence>
<name>A0ABN9TP01_9DINO</name>
<evidence type="ECO:0000256" key="2">
    <source>
        <dbReference type="SAM" id="MobiDB-lite"/>
    </source>
</evidence>
<keyword evidence="1" id="KW-0175">Coiled coil</keyword>
<evidence type="ECO:0000259" key="3">
    <source>
        <dbReference type="Pfam" id="PF03372"/>
    </source>
</evidence>
<feature type="region of interest" description="Disordered" evidence="2">
    <location>
        <begin position="452"/>
        <end position="478"/>
    </location>
</feature>
<reference evidence="4" key="1">
    <citation type="submission" date="2023-10" db="EMBL/GenBank/DDBJ databases">
        <authorList>
            <person name="Chen Y."/>
            <person name="Shah S."/>
            <person name="Dougan E. K."/>
            <person name="Thang M."/>
            <person name="Chan C."/>
        </authorList>
    </citation>
    <scope>NUCLEOTIDE SEQUENCE [LARGE SCALE GENOMIC DNA]</scope>
</reference>
<evidence type="ECO:0000313" key="5">
    <source>
        <dbReference type="Proteomes" id="UP001189429"/>
    </source>
</evidence>
<proteinExistence type="predicted"/>
<comment type="caution">
    <text evidence="4">The sequence shown here is derived from an EMBL/GenBank/DDBJ whole genome shotgun (WGS) entry which is preliminary data.</text>
</comment>
<sequence>MLALLASLPMFAGEAKTLLAAKERCDAAAVPTPPTAHTSYTATAKELEKKDAALKSAAEAVVAAEATLARAQQRAEETTVAQIVAQQAHDKAVAAVAAKANIKQVPDGYTADGKRVVFAVDDALFSDLSEFDETQQAELRAFEAEIKQRIDQVAAMQAEVHAQYDKAKEDGLKAALAKARSDSVAKAKGKGSASASSAGPGSDSKLFFANISEWGPTAKGFMRGQAPSYDLVAFCETHVLGEQLATAKSDHGKDGWKVTAAPAVLTGRSDAGNTGGEWVVSRKSVCTTSFESWRQAELQRTGKDCFRGFAPLLWHTRVGNIVVVSCYLLPGHKFKGLNEQMLIRLASFLKQIKDPWILVGDWNAVPSDWSKTAWISKLGDNICVPINGQVTCNKGRGSLIDYAIVKEGLADSIRVHIVPEVPWRTHAGICVTLKAGKKAWWHRSLRAAQPLPALPRPVRAADPNSKRQKAIAQAKQRRRQELDDYLQEAYADLYDHDEAPPAPAAGPAFNIPLECWQAAKDKPYEGTPAHRPHFLLDRDPEVRDDVGLRYGRWVQAVEEATIARHELPAGDAKKCRGRAQGYDIEWKITRATPSRPHLRDPLLEWWNLRTSLLSRLGIFRRTARVHDNAYTMTKLLELLDVGLDSDFQKPFGDDDQFWTWVAATQQIGTADDEEFDTILQQAESYKSRAIGLSLSKARKGFQAWATKMWKESPGILHRHVKGVPDKPDEIIADSKVFATPDEMMDKRADDWNEIWSDDTMVPAKIIDGLQYVMGRADTQDLEQLTAERMNSALGSMSGKKAKGVDAMGPIEVQRLPAEARQELLELVKHIERVAMWPHQLFMVIAAVAPKPKGGDRILGLLPFLPKLWSKMRSADSLDWTVAMDEHWDTAIRGSSALQAALVRSLLDETCQEMKISCATLLLDLEKFYDSISIAKMCAAGIRQGFPALILALELQLFLAPRHLKDRLWLSKAIQPEKSLVAGSLQSGRFAKAFMGPMLDRAHINYGLRILLRTFVDDTVVRAEGTAHEVGSLMIDSCTSLASDFVDAGLKISPKTVVVASSSSLAARITAGLIDVGIPVTPVRHAVDLGADTTSGRSRTRTKARERFMKAKKRTSAIMRMRRHASLRGITKGLWSMGSKPQGTYTHQTFGIPGYELVQIRRQAAQSAVGTGPGRCLTTSLAAAFDRRDPAKALRREQVLAWLRLWREYPEYHTRIARSWDSIRSRLRLAGSRRWRVSKGPIAATISTLLDIGWDPVSPMVWSSDEQFEWHIPSVASPEFDNFHGDFTDILDDIEATIDRQLWRAAALHEAASDLSEGADMYHVSRELSRLKPDLEGDNWALDVVVVTGAQWTRERLRAA</sequence>
<feature type="domain" description="Endonuclease/exonuclease/phosphatase" evidence="3">
    <location>
        <begin position="227"/>
        <end position="410"/>
    </location>
</feature>
<dbReference type="SUPFAM" id="SSF56219">
    <property type="entry name" value="DNase I-like"/>
    <property type="match status" value="1"/>
</dbReference>
<keyword evidence="5" id="KW-1185">Reference proteome</keyword>
<organism evidence="4 5">
    <name type="scientific">Prorocentrum cordatum</name>
    <dbReference type="NCBI Taxonomy" id="2364126"/>
    <lineage>
        <taxon>Eukaryota</taxon>
        <taxon>Sar</taxon>
        <taxon>Alveolata</taxon>
        <taxon>Dinophyceae</taxon>
        <taxon>Prorocentrales</taxon>
        <taxon>Prorocentraceae</taxon>
        <taxon>Prorocentrum</taxon>
    </lineage>
</organism>
<dbReference type="Gene3D" id="3.60.10.10">
    <property type="entry name" value="Endonuclease/exonuclease/phosphatase"/>
    <property type="match status" value="1"/>
</dbReference>
<dbReference type="InterPro" id="IPR036691">
    <property type="entry name" value="Endo/exonu/phosph_ase_sf"/>
</dbReference>
<dbReference type="InterPro" id="IPR005135">
    <property type="entry name" value="Endo/exonuclease/phosphatase"/>
</dbReference>
<dbReference type="Pfam" id="PF03372">
    <property type="entry name" value="Exo_endo_phos"/>
    <property type="match status" value="1"/>
</dbReference>
<evidence type="ECO:0000313" key="4">
    <source>
        <dbReference type="EMBL" id="CAK0847764.1"/>
    </source>
</evidence>
<feature type="non-terminal residue" evidence="4">
    <location>
        <position position="1359"/>
    </location>
</feature>
<dbReference type="EMBL" id="CAUYUJ010014927">
    <property type="protein sequence ID" value="CAK0847764.1"/>
    <property type="molecule type" value="Genomic_DNA"/>
</dbReference>
<protein>
    <recommendedName>
        <fullName evidence="3">Endonuclease/exonuclease/phosphatase domain-containing protein</fullName>
    </recommendedName>
</protein>